<feature type="compositionally biased region" description="Low complexity" evidence="4">
    <location>
        <begin position="1904"/>
        <end position="1924"/>
    </location>
</feature>
<dbReference type="PROSITE" id="PS51634">
    <property type="entry name" value="CRC"/>
    <property type="match status" value="1"/>
</dbReference>
<feature type="compositionally biased region" description="Gly residues" evidence="4">
    <location>
        <begin position="371"/>
        <end position="384"/>
    </location>
</feature>
<dbReference type="InterPro" id="IPR028307">
    <property type="entry name" value="Lin-54_fam"/>
</dbReference>
<evidence type="ECO:0000256" key="4">
    <source>
        <dbReference type="SAM" id="MobiDB-lite"/>
    </source>
</evidence>
<evidence type="ECO:0000256" key="3">
    <source>
        <dbReference type="ARBA" id="ARBA00023242"/>
    </source>
</evidence>
<feature type="compositionally biased region" description="Gly residues" evidence="4">
    <location>
        <begin position="904"/>
        <end position="914"/>
    </location>
</feature>
<comment type="caution">
    <text evidence="6">The sequence shown here is derived from an EMBL/GenBank/DDBJ whole genome shotgun (WGS) entry which is preliminary data.</text>
</comment>
<feature type="compositionally biased region" description="Gly residues" evidence="4">
    <location>
        <begin position="1148"/>
        <end position="1160"/>
    </location>
</feature>
<dbReference type="SMART" id="SM01114">
    <property type="entry name" value="CXC"/>
    <property type="match status" value="2"/>
</dbReference>
<feature type="compositionally biased region" description="Low complexity" evidence="4">
    <location>
        <begin position="607"/>
        <end position="618"/>
    </location>
</feature>
<reference evidence="6" key="1">
    <citation type="journal article" date="2021" name="Proc. Natl. Acad. Sci. U.S.A.">
        <title>Three genomes in the algal genus Volvox reveal the fate of a haploid sex-determining region after a transition to homothallism.</title>
        <authorList>
            <person name="Yamamoto K."/>
            <person name="Hamaji T."/>
            <person name="Kawai-Toyooka H."/>
            <person name="Matsuzaki R."/>
            <person name="Takahashi F."/>
            <person name="Nishimura Y."/>
            <person name="Kawachi M."/>
            <person name="Noguchi H."/>
            <person name="Minakuchi Y."/>
            <person name="Umen J.G."/>
            <person name="Toyoda A."/>
            <person name="Nozaki H."/>
        </authorList>
    </citation>
    <scope>NUCLEOTIDE SEQUENCE</scope>
    <source>
        <strain evidence="6">NIES-3780</strain>
    </source>
</reference>
<dbReference type="EMBL" id="BNCO01000062">
    <property type="protein sequence ID" value="GIL64001.1"/>
    <property type="molecule type" value="Genomic_DNA"/>
</dbReference>
<feature type="region of interest" description="Disordered" evidence="4">
    <location>
        <begin position="189"/>
        <end position="208"/>
    </location>
</feature>
<accession>A0A8J4BRP3</accession>
<protein>
    <recommendedName>
        <fullName evidence="5">CRC domain-containing protein</fullName>
    </recommendedName>
</protein>
<feature type="compositionally biased region" description="Polar residues" evidence="4">
    <location>
        <begin position="581"/>
        <end position="590"/>
    </location>
</feature>
<dbReference type="Proteomes" id="UP000747399">
    <property type="component" value="Unassembled WGS sequence"/>
</dbReference>
<gene>
    <name evidence="6" type="ORF">Vafri_17941</name>
</gene>
<evidence type="ECO:0000256" key="2">
    <source>
        <dbReference type="ARBA" id="ARBA00007267"/>
    </source>
</evidence>
<dbReference type="Pfam" id="PF03638">
    <property type="entry name" value="TCR"/>
    <property type="match status" value="2"/>
</dbReference>
<dbReference type="GO" id="GO:0006355">
    <property type="term" value="P:regulation of DNA-templated transcription"/>
    <property type="evidence" value="ECO:0007669"/>
    <property type="project" value="TreeGrafter"/>
</dbReference>
<feature type="region of interest" description="Disordered" evidence="4">
    <location>
        <begin position="1904"/>
        <end position="1953"/>
    </location>
</feature>
<feature type="region of interest" description="Disordered" evidence="4">
    <location>
        <begin position="1"/>
        <end position="25"/>
    </location>
</feature>
<comment type="subcellular location">
    <subcellularLocation>
        <location evidence="1">Nucleus</location>
    </subcellularLocation>
</comment>
<keyword evidence="3" id="KW-0539">Nucleus</keyword>
<feature type="compositionally biased region" description="Polar residues" evidence="4">
    <location>
        <begin position="936"/>
        <end position="953"/>
    </location>
</feature>
<dbReference type="InterPro" id="IPR005172">
    <property type="entry name" value="CRC"/>
</dbReference>
<feature type="region of interest" description="Disordered" evidence="4">
    <location>
        <begin position="1807"/>
        <end position="1845"/>
    </location>
</feature>
<evidence type="ECO:0000259" key="5">
    <source>
        <dbReference type="PROSITE" id="PS51634"/>
    </source>
</evidence>
<dbReference type="InterPro" id="IPR033467">
    <property type="entry name" value="Tesmin/TSO1-like_CXC"/>
</dbReference>
<feature type="region of interest" description="Disordered" evidence="4">
    <location>
        <begin position="1127"/>
        <end position="1166"/>
    </location>
</feature>
<dbReference type="GO" id="GO:0005634">
    <property type="term" value="C:nucleus"/>
    <property type="evidence" value="ECO:0007669"/>
    <property type="project" value="UniProtKB-SubCell"/>
</dbReference>
<feature type="region of interest" description="Disordered" evidence="4">
    <location>
        <begin position="371"/>
        <end position="394"/>
    </location>
</feature>
<name>A0A8J4BRP3_9CHLO</name>
<feature type="region of interest" description="Disordered" evidence="4">
    <location>
        <begin position="1470"/>
        <end position="1489"/>
    </location>
</feature>
<feature type="region of interest" description="Disordered" evidence="4">
    <location>
        <begin position="884"/>
        <end position="956"/>
    </location>
</feature>
<evidence type="ECO:0000313" key="6">
    <source>
        <dbReference type="EMBL" id="GIL64001.1"/>
    </source>
</evidence>
<feature type="compositionally biased region" description="Low complexity" evidence="4">
    <location>
        <begin position="1807"/>
        <end position="1819"/>
    </location>
</feature>
<sequence>MEMQHVPFPQEDGAGPEAPKATTRQRLRTVPAMLYRRQGIQGYDADGSPLFPQDGDHFRAMLGSPLPPLYSPRFYHHSPRRTTVTSPAPQANQRPNVSRCDGIYNMPTVFEPAPGSSRPLFSPTAAGHITRHDTPMNHHAGPGLQGAISTPTPCMSGSIDYVYPQPTGQLISPQPGQLKLGVDATTQPQNAGRAAQGDGSDTGSGGLSMPMNMMPSMGMGYTQQLAAAALRGPARRIALHEFLPSEANVMGVQTQIPGFGGHNVITGAPYVFNGPQHGSSTAPRLGDDGATACGSLYSSDGIGGGALQMNANDMLLPPAPPLNLAGGLDLDMGQQLGRNLDGFATPRSLLGTADTGGHGFMAGSTGCGGEGGASGAGLSGGSGRGSETDREEGRAGRFVQATGTGTGFPMASFHQTSLVLPPGMMISTGSANLPSPESLRQKEKLVWSYPSSNEESRVVVAGGMNVESGASRTTADTCGGVDISYQRPPAVATATDAIGSRMNGSFQEVGAPGTSGFARVDGGDKSTDEGLHSSIGAVRNGAYGGPTDRYPRISSSSLPAPPPHLGMMPVSNGPPMGHTSAEASQLQPQAPSDDAVKFSKRPFLHPQQQEQQQQQHSSQQHEQHEQQQQQQHLLRGGSGVFAVRMGRDPGCDRPGGGLPPRSGGVHGVGMLAAAAGATAAGGTSTPSTLQRPHRTRTATMLYNGGAANEGTTSTRCIGPMDLDGTSPEPEPSIELGGHANGNANVHRSSHGSAGVPPVVPTGRSRRSSESNKSCRCKKSLCLKLYCDCFAAGQYCENCSCIACRNRPEHAELVRQRRDDIAARDPQAFTRKIQVAPNGNGKHKRGCNCRKSHCLKKYCECYQGGVKCGTQCSCTECENMDPDSAAEAASGRPTRRTSATAKAGGRTGGGGGSRGGSRRSSATGMFEDYAPSPPLPSTSGCSDGPSTMPSQGTAPGSALLYPQSAPPMTAPVVATTTTSQIGLSGATGDCISGPAAGTLPYSAVHALPPGITQLTGGVIQRSSNNDFSHSQLPMVHRPMPRITSPLSPQMLQHELQKELQRHLTNQRRGQIQNDSPSQVHDAQRSHQQSPVLPQQPLKNDSSSVAYEAAPLQQQHSQHLVHEIELSPQSTSDVHHGNSGATATATRSNGNGGDGDGDGGSGDARELPISNPRHVLRAGPDGIDIVAKQNEDEPLPGQSDPAVKRQRHEEVQHTPLQPPSALPMTIAKSPQEHAAITDGTTGNWLEDTNKSNNKHQTNGNTIASTATLPQSGIPAARTGSIAGAAQEAPAAAAATAPNFSSGANATVAAAAAAAAAVMPPPPPPAPMMRTLDHEPGFTPRFTPTAQGLSVDVVSPPPLSMLTHFSDSDDGGTLGHKRYGMHHNPFLGSGPMPSPATAADANLRQRPGIHRDGAYQHHDMVGLDVAAMEFDDSPELADAMIAAIAGEASKARAGAGDSGITATAAAAVAAVGSAGGRPDHNRPQPENASSGAVDGGLLCGEFLGSGLMDATNDFLSSFEPNSIEGARGGLDAGSGEFLSPRQLLVGGLANRTREGSGRVNSGAYMAASQQCGLNPPGGDGVAGGHLMGLNGWSGQALRRPYSNDSVQTSSGCAGMVPCGSSWAPQSAAADASMASPELRGGVVPMAGNAAVPGVHTLVAPVRTYAAPVLWKRKVVMMETGDPRRLALQQGGPREDQYRENGWAAPQPYHPNAPLSSPSKRQRVTAGTLNSHYNVAYHNQYQNTLHSHTGASDGDAEAVFVTGVGPQRPQNTISVHRNMQELRKQEALAYMQGRLGVSAMMQQQQLLHPQQLHPQYQHQQVRQVQKHHQQQLQQSHPQQQQQQRMQISTQQTQQQPQQLQMQQQQLHAQQVQQQQEQVQQMQRELQQQQMQQKQQQQQQMQRQQQQLQQTHAQQQQEQQPQVQAQQMHPQPPQPQQHDTQQQQIHQKQTQQPRHLESCDTAVATGSAMLSAGIGQPATTVGFCPVFSGNTAPAAAASVNGGGLGRMSMSHAPVPSCSPATLASDKPTQSQHRHPMQPPSTLTAMAGARPIAAPPQVARQAAYNLNANGNTDSAAGAGVAASGNASGAVAAMAPPAARQLQQGHSVGVPAAAAGVCPDPGSSCAQPLRHAASTCGVMGLGDGMAGIYVNAIGAVGSPVRVQMNGTMKLGAGSTFLFSPNNGARSR</sequence>
<feature type="region of interest" description="Disordered" evidence="4">
    <location>
        <begin position="1061"/>
        <end position="1102"/>
    </location>
</feature>
<feature type="region of interest" description="Disordered" evidence="4">
    <location>
        <begin position="2005"/>
        <end position="2033"/>
    </location>
</feature>
<evidence type="ECO:0000313" key="7">
    <source>
        <dbReference type="Proteomes" id="UP000747399"/>
    </source>
</evidence>
<proteinExistence type="inferred from homology"/>
<feature type="compositionally biased region" description="Basic and acidic residues" evidence="4">
    <location>
        <begin position="521"/>
        <end position="531"/>
    </location>
</feature>
<feature type="domain" description="CRC" evidence="5">
    <location>
        <begin position="770"/>
        <end position="881"/>
    </location>
</feature>
<feature type="region of interest" description="Disordered" evidence="4">
    <location>
        <begin position="506"/>
        <end position="662"/>
    </location>
</feature>
<organism evidence="6 7">
    <name type="scientific">Volvox africanus</name>
    <dbReference type="NCBI Taxonomy" id="51714"/>
    <lineage>
        <taxon>Eukaryota</taxon>
        <taxon>Viridiplantae</taxon>
        <taxon>Chlorophyta</taxon>
        <taxon>core chlorophytes</taxon>
        <taxon>Chlorophyceae</taxon>
        <taxon>CS clade</taxon>
        <taxon>Chlamydomonadales</taxon>
        <taxon>Volvocaceae</taxon>
        <taxon>Volvox</taxon>
    </lineage>
</organism>
<feature type="compositionally biased region" description="Low complexity" evidence="4">
    <location>
        <begin position="1826"/>
        <end position="1845"/>
    </location>
</feature>
<feature type="compositionally biased region" description="Low complexity" evidence="4">
    <location>
        <begin position="1931"/>
        <end position="1948"/>
    </location>
</feature>
<feature type="compositionally biased region" description="Polar residues" evidence="4">
    <location>
        <begin position="2013"/>
        <end position="2025"/>
    </location>
</feature>
<comment type="similarity">
    <text evidence="2">Belongs to the lin-54 family.</text>
</comment>
<feature type="region of interest" description="Disordered" evidence="4">
    <location>
        <begin position="1682"/>
        <end position="1717"/>
    </location>
</feature>
<evidence type="ECO:0000256" key="1">
    <source>
        <dbReference type="ARBA" id="ARBA00004123"/>
    </source>
</evidence>
<keyword evidence="7" id="KW-1185">Reference proteome</keyword>
<dbReference type="PANTHER" id="PTHR12446:SF34">
    <property type="entry name" value="PROTEIN LIN-54 HOMOLOG"/>
    <property type="match status" value="1"/>
</dbReference>
<dbReference type="PANTHER" id="PTHR12446">
    <property type="entry name" value="TESMIN/TSO1-RELATED"/>
    <property type="match status" value="1"/>
</dbReference>
<feature type="region of interest" description="Disordered" evidence="4">
    <location>
        <begin position="724"/>
        <end position="770"/>
    </location>
</feature>